<dbReference type="InterPro" id="IPR016161">
    <property type="entry name" value="Ald_DH/histidinol_DH"/>
</dbReference>
<evidence type="ECO:0000256" key="6">
    <source>
        <dbReference type="ARBA" id="ARBA00030806"/>
    </source>
</evidence>
<dbReference type="PANTHER" id="PTHR43353">
    <property type="entry name" value="SUCCINATE-SEMIALDEHYDE DEHYDROGENASE, MITOCHONDRIAL"/>
    <property type="match status" value="1"/>
</dbReference>
<dbReference type="EMBL" id="HBIO01012084">
    <property type="protein sequence ID" value="CAE0464557.1"/>
    <property type="molecule type" value="Transcribed_RNA"/>
</dbReference>
<dbReference type="FunFam" id="3.40.605.10:FF:000007">
    <property type="entry name" value="NAD/NADP-dependent betaine aldehyde dehydrogenase"/>
    <property type="match status" value="1"/>
</dbReference>
<accession>A0A7S3Q3D3</accession>
<name>A0A7S3Q3D3_9STRA</name>
<dbReference type="Gene3D" id="3.40.605.10">
    <property type="entry name" value="Aldehyde Dehydrogenase, Chain A, domain 1"/>
    <property type="match status" value="1"/>
</dbReference>
<keyword evidence="5 8" id="KW-0560">Oxidoreductase</keyword>
<sequence length="539" mass="57701">MVRSRSSRSRVIASGILLLQHTRTYTSTSTAYVSVDALSTSINLHNPSLLRAPAVTFHRESLEVYDPSASQQQVEDGSAVLALVEAMNRKDVTLAIDKSNAALKQWKFHTTALHRSGLLSKWSSLIKENAKDIAKIMTMESGKPLHESIGEVNYGTSFIDFFAAEALRMTGAGGGFMVPSPFASPDGSPKGRIMAVNEAVGVTAMITPWNFPLAMITRKVGPALAAGCTVIVKPSELTPLTAIALKQLADEAGIPPNVFQLIISDTDQTPSIGEELCTNPIVKKFSFTGSTAVGRLLMEQSSSTIKRISLELGGNAPFIVFEDADIEQAGHAAMASKFRNAGQTCVCADRFIIHDSVVEDFTQLLKEKVLEIKVGHGLDEGIDMGPLILPLAAESVQIKVREAIADGAKCVIGGSTMDHMGPNYFEPTILTDVKATSRIWNTETFGPVAAIATFHHEQDAIDLANDSSTGLASYMCTNDMSRAFRVAEHLEDGMVGINEGVISTATAPFGGVKESGLGREGSSVGLSEYLETKYIFLNA</sequence>
<dbReference type="InterPro" id="IPR015590">
    <property type="entry name" value="Aldehyde_DH_dom"/>
</dbReference>
<dbReference type="GO" id="GO:0009450">
    <property type="term" value="P:gamma-aminobutyric acid catabolic process"/>
    <property type="evidence" value="ECO:0007669"/>
    <property type="project" value="TreeGrafter"/>
</dbReference>
<feature type="active site" evidence="7">
    <location>
        <position position="311"/>
    </location>
</feature>
<dbReference type="AlphaFoldDB" id="A0A7S3Q3D3"/>
<dbReference type="InterPro" id="IPR016163">
    <property type="entry name" value="Ald_DH_C"/>
</dbReference>
<dbReference type="CDD" id="cd07103">
    <property type="entry name" value="ALDH_F5_SSADH_GabD"/>
    <property type="match status" value="1"/>
</dbReference>
<dbReference type="InterPro" id="IPR050740">
    <property type="entry name" value="Aldehyde_DH_Superfamily"/>
</dbReference>
<evidence type="ECO:0000256" key="5">
    <source>
        <dbReference type="ARBA" id="ARBA00023002"/>
    </source>
</evidence>
<dbReference type="Gene3D" id="3.40.309.10">
    <property type="entry name" value="Aldehyde Dehydrogenase, Chain A, domain 2"/>
    <property type="match status" value="1"/>
</dbReference>
<dbReference type="GO" id="GO:0004777">
    <property type="term" value="F:succinate-semialdehyde dehydrogenase (NAD+) activity"/>
    <property type="evidence" value="ECO:0007669"/>
    <property type="project" value="UniProtKB-EC"/>
</dbReference>
<feature type="domain" description="Aldehyde dehydrogenase" evidence="9">
    <location>
        <begin position="79"/>
        <end position="535"/>
    </location>
</feature>
<comment type="similarity">
    <text evidence="2 8">Belongs to the aldehyde dehydrogenase family.</text>
</comment>
<evidence type="ECO:0000256" key="2">
    <source>
        <dbReference type="ARBA" id="ARBA00009986"/>
    </source>
</evidence>
<evidence type="ECO:0000256" key="7">
    <source>
        <dbReference type="PROSITE-ProRule" id="PRU10007"/>
    </source>
</evidence>
<evidence type="ECO:0000256" key="3">
    <source>
        <dbReference type="ARBA" id="ARBA00013051"/>
    </source>
</evidence>
<dbReference type="PANTHER" id="PTHR43353:SF5">
    <property type="entry name" value="SUCCINATE-SEMIALDEHYDE DEHYDROGENASE, MITOCHONDRIAL"/>
    <property type="match status" value="1"/>
</dbReference>
<dbReference type="EC" id="1.2.1.24" evidence="3"/>
<dbReference type="SUPFAM" id="SSF53720">
    <property type="entry name" value="ALDH-like"/>
    <property type="match status" value="1"/>
</dbReference>
<dbReference type="FunFam" id="3.40.309.10:FF:000004">
    <property type="entry name" value="Succinate-semialdehyde dehydrogenase I"/>
    <property type="match status" value="1"/>
</dbReference>
<reference evidence="10" key="1">
    <citation type="submission" date="2021-01" db="EMBL/GenBank/DDBJ databases">
        <authorList>
            <person name="Corre E."/>
            <person name="Pelletier E."/>
            <person name="Niang G."/>
            <person name="Scheremetjew M."/>
            <person name="Finn R."/>
            <person name="Kale V."/>
            <person name="Holt S."/>
            <person name="Cochrane G."/>
            <person name="Meng A."/>
            <person name="Brown T."/>
            <person name="Cohen L."/>
        </authorList>
    </citation>
    <scope>NUCLEOTIDE SEQUENCE</scope>
    <source>
        <strain evidence="10">MM31A-1</strain>
    </source>
</reference>
<dbReference type="InterPro" id="IPR016160">
    <property type="entry name" value="Ald_DH_CS_CYS"/>
</dbReference>
<proteinExistence type="inferred from homology"/>
<dbReference type="PROSITE" id="PS00070">
    <property type="entry name" value="ALDEHYDE_DEHYDR_CYS"/>
    <property type="match status" value="1"/>
</dbReference>
<comment type="pathway">
    <text evidence="1">Amino-acid degradation; 4-aminobutanoate degradation.</text>
</comment>
<evidence type="ECO:0000259" key="9">
    <source>
        <dbReference type="Pfam" id="PF00171"/>
    </source>
</evidence>
<protein>
    <recommendedName>
        <fullName evidence="4">Succinate-semialdehyde dehydrogenase, mitochondrial</fullName>
        <ecNumber evidence="3">1.2.1.24</ecNumber>
    </recommendedName>
    <alternativeName>
        <fullName evidence="6">NAD(+)-dependent succinic semialdehyde dehydrogenase</fullName>
    </alternativeName>
</protein>
<dbReference type="InterPro" id="IPR016162">
    <property type="entry name" value="Ald_DH_N"/>
</dbReference>
<evidence type="ECO:0000313" key="10">
    <source>
        <dbReference type="EMBL" id="CAE0464557.1"/>
    </source>
</evidence>
<evidence type="ECO:0000256" key="8">
    <source>
        <dbReference type="RuleBase" id="RU003345"/>
    </source>
</evidence>
<dbReference type="PROSITE" id="PS00687">
    <property type="entry name" value="ALDEHYDE_DEHYDR_GLU"/>
    <property type="match status" value="1"/>
</dbReference>
<organism evidence="10">
    <name type="scientific">Chaetoceros debilis</name>
    <dbReference type="NCBI Taxonomy" id="122233"/>
    <lineage>
        <taxon>Eukaryota</taxon>
        <taxon>Sar</taxon>
        <taxon>Stramenopiles</taxon>
        <taxon>Ochrophyta</taxon>
        <taxon>Bacillariophyta</taxon>
        <taxon>Coscinodiscophyceae</taxon>
        <taxon>Chaetocerotophycidae</taxon>
        <taxon>Chaetocerotales</taxon>
        <taxon>Chaetocerotaceae</taxon>
        <taxon>Chaetoceros</taxon>
    </lineage>
</organism>
<dbReference type="InterPro" id="IPR029510">
    <property type="entry name" value="Ald_DH_CS_GLU"/>
</dbReference>
<dbReference type="Pfam" id="PF00171">
    <property type="entry name" value="Aldedh"/>
    <property type="match status" value="1"/>
</dbReference>
<evidence type="ECO:0000256" key="4">
    <source>
        <dbReference type="ARBA" id="ARBA00019842"/>
    </source>
</evidence>
<gene>
    <name evidence="10" type="ORF">CDEB00056_LOCUS9398</name>
</gene>
<evidence type="ECO:0000256" key="1">
    <source>
        <dbReference type="ARBA" id="ARBA00005176"/>
    </source>
</evidence>